<keyword evidence="2 3" id="KW-0690">Ribosome biogenesis</keyword>
<dbReference type="GO" id="GO:0006412">
    <property type="term" value="P:translation"/>
    <property type="evidence" value="ECO:0007669"/>
    <property type="project" value="TreeGrafter"/>
</dbReference>
<evidence type="ECO:0000256" key="2">
    <source>
        <dbReference type="ARBA" id="ARBA00022517"/>
    </source>
</evidence>
<proteinExistence type="inferred from homology"/>
<protein>
    <recommendedName>
        <fullName evidence="3">Ribosome maturation factor RimP</fullName>
    </recommendedName>
</protein>
<dbReference type="RefSeq" id="WP_273440794.1">
    <property type="nucleotide sequence ID" value="NZ_PKUN01000030.1"/>
</dbReference>
<dbReference type="InterPro" id="IPR036847">
    <property type="entry name" value="RimP_C_sf"/>
</dbReference>
<dbReference type="FunFam" id="3.30.300.70:FF:000001">
    <property type="entry name" value="Ribosome maturation factor RimP"/>
    <property type="match status" value="1"/>
</dbReference>
<dbReference type="InterPro" id="IPR003728">
    <property type="entry name" value="Ribosome_maturation_RimP"/>
</dbReference>
<dbReference type="HAMAP" id="MF_01077">
    <property type="entry name" value="RimP"/>
    <property type="match status" value="1"/>
</dbReference>
<dbReference type="Pfam" id="PF17384">
    <property type="entry name" value="DUF150_C"/>
    <property type="match status" value="1"/>
</dbReference>
<evidence type="ECO:0000313" key="6">
    <source>
        <dbReference type="EMBL" id="PLX59728.1"/>
    </source>
</evidence>
<dbReference type="GO" id="GO:0000028">
    <property type="term" value="P:ribosomal small subunit assembly"/>
    <property type="evidence" value="ECO:0007669"/>
    <property type="project" value="TreeGrafter"/>
</dbReference>
<dbReference type="InterPro" id="IPR028998">
    <property type="entry name" value="RimP_C"/>
</dbReference>
<dbReference type="AlphaFoldDB" id="A0A2N6CRN3"/>
<accession>A0A2N6CRN3</accession>
<gene>
    <name evidence="3" type="primary">rimP</name>
    <name evidence="6" type="ORF">C0630_17510</name>
</gene>
<dbReference type="STRING" id="1111735.GCA_000428045_03010"/>
<dbReference type="SUPFAM" id="SSF74942">
    <property type="entry name" value="YhbC-like, C-terminal domain"/>
    <property type="match status" value="1"/>
</dbReference>
<dbReference type="GO" id="GO:0005829">
    <property type="term" value="C:cytosol"/>
    <property type="evidence" value="ECO:0007669"/>
    <property type="project" value="TreeGrafter"/>
</dbReference>
<dbReference type="PANTHER" id="PTHR33867">
    <property type="entry name" value="RIBOSOME MATURATION FACTOR RIMP"/>
    <property type="match status" value="1"/>
</dbReference>
<comment type="caution">
    <text evidence="6">The sequence shown here is derived from an EMBL/GenBank/DDBJ whole genome shotgun (WGS) entry which is preliminary data.</text>
</comment>
<organism evidence="6 7">
    <name type="scientific">Sedimenticola selenatireducens</name>
    <dbReference type="NCBI Taxonomy" id="191960"/>
    <lineage>
        <taxon>Bacteria</taxon>
        <taxon>Pseudomonadati</taxon>
        <taxon>Pseudomonadota</taxon>
        <taxon>Gammaproteobacteria</taxon>
        <taxon>Chromatiales</taxon>
        <taxon>Sedimenticolaceae</taxon>
        <taxon>Sedimenticola</taxon>
    </lineage>
</organism>
<evidence type="ECO:0000256" key="3">
    <source>
        <dbReference type="HAMAP-Rule" id="MF_01077"/>
    </source>
</evidence>
<keyword evidence="1 3" id="KW-0963">Cytoplasm</keyword>
<dbReference type="InterPro" id="IPR035956">
    <property type="entry name" value="RimP_N_sf"/>
</dbReference>
<dbReference type="EMBL" id="PKUN01000030">
    <property type="protein sequence ID" value="PLX59728.1"/>
    <property type="molecule type" value="Genomic_DNA"/>
</dbReference>
<evidence type="ECO:0000256" key="1">
    <source>
        <dbReference type="ARBA" id="ARBA00022490"/>
    </source>
</evidence>
<dbReference type="InterPro" id="IPR028989">
    <property type="entry name" value="RimP_N"/>
</dbReference>
<dbReference type="Gene3D" id="2.30.30.180">
    <property type="entry name" value="Ribosome maturation factor RimP, C-terminal domain"/>
    <property type="match status" value="1"/>
</dbReference>
<dbReference type="Proteomes" id="UP000235015">
    <property type="component" value="Unassembled WGS sequence"/>
</dbReference>
<dbReference type="Pfam" id="PF02576">
    <property type="entry name" value="RimP_N"/>
    <property type="match status" value="1"/>
</dbReference>
<feature type="domain" description="Ribosome maturation factor RimP N-terminal" evidence="4">
    <location>
        <begin position="11"/>
        <end position="84"/>
    </location>
</feature>
<evidence type="ECO:0000259" key="4">
    <source>
        <dbReference type="Pfam" id="PF02576"/>
    </source>
</evidence>
<dbReference type="Gene3D" id="3.30.300.70">
    <property type="entry name" value="RimP-like superfamily, N-terminal"/>
    <property type="match status" value="1"/>
</dbReference>
<name>A0A2N6CRN3_9GAMM</name>
<comment type="function">
    <text evidence="3">Required for maturation of 30S ribosomal subunits.</text>
</comment>
<dbReference type="CDD" id="cd01734">
    <property type="entry name" value="YlxS_C"/>
    <property type="match status" value="1"/>
</dbReference>
<comment type="subcellular location">
    <subcellularLocation>
        <location evidence="3">Cytoplasm</location>
    </subcellularLocation>
</comment>
<sequence length="152" mass="16787">MAGASESLIEIVRGAVEPLGYELVGVEYLSPGRGGSLLRIYIDHEEGIGVDDCATVSHQVSGVLDVEDPIKENYSLEVSSLGLDRPLFFEKDYVRFAGQKISVRLRTKLHDRRRFEGVLKGVLDGMVLVVVDGEETALPLDMIDRARLVPEF</sequence>
<reference evidence="6 7" key="1">
    <citation type="submission" date="2017-11" db="EMBL/GenBank/DDBJ databases">
        <title>Genome-resolved metagenomics identifies genetic mobility, metabolic interactions, and unexpected diversity in perchlorate-reducing communities.</title>
        <authorList>
            <person name="Barnum T.P."/>
            <person name="Figueroa I.A."/>
            <person name="Carlstrom C.I."/>
            <person name="Lucas L.N."/>
            <person name="Engelbrektson A.L."/>
            <person name="Coates J.D."/>
        </authorList>
    </citation>
    <scope>NUCLEOTIDE SEQUENCE [LARGE SCALE GENOMIC DNA]</scope>
    <source>
        <strain evidence="6">BM301</strain>
    </source>
</reference>
<dbReference type="NCBIfam" id="NF000927">
    <property type="entry name" value="PRK00092.1-1"/>
    <property type="match status" value="1"/>
</dbReference>
<feature type="domain" description="Ribosome maturation factor RimP C-terminal" evidence="5">
    <location>
        <begin position="87"/>
        <end position="152"/>
    </location>
</feature>
<dbReference type="SUPFAM" id="SSF75420">
    <property type="entry name" value="YhbC-like, N-terminal domain"/>
    <property type="match status" value="1"/>
</dbReference>
<evidence type="ECO:0000313" key="7">
    <source>
        <dbReference type="Proteomes" id="UP000235015"/>
    </source>
</evidence>
<evidence type="ECO:0000259" key="5">
    <source>
        <dbReference type="Pfam" id="PF17384"/>
    </source>
</evidence>
<comment type="similarity">
    <text evidence="3">Belongs to the RimP family.</text>
</comment>
<dbReference type="PANTHER" id="PTHR33867:SF1">
    <property type="entry name" value="RIBOSOME MATURATION FACTOR RIMP"/>
    <property type="match status" value="1"/>
</dbReference>